<proteinExistence type="predicted"/>
<dbReference type="GO" id="GO:0030313">
    <property type="term" value="C:cell envelope"/>
    <property type="evidence" value="ECO:0007669"/>
    <property type="project" value="UniProtKB-SubCell"/>
</dbReference>
<reference evidence="4 5" key="1">
    <citation type="submission" date="2014-03" db="EMBL/GenBank/DDBJ databases">
        <title>Genomics of Bifidobacteria.</title>
        <authorList>
            <person name="Ventura M."/>
            <person name="Milani C."/>
            <person name="Lugli G.A."/>
        </authorList>
    </citation>
    <scope>NUCLEOTIDE SEQUENCE [LARGE SCALE GENOMIC DNA]</scope>
    <source>
        <strain evidence="4 5">DSM 23968</strain>
    </source>
</reference>
<comment type="caution">
    <text evidence="4">The sequence shown here is derived from an EMBL/GenBank/DDBJ whole genome shotgun (WGS) entry which is preliminary data.</text>
</comment>
<evidence type="ECO:0000256" key="3">
    <source>
        <dbReference type="SAM" id="SignalP"/>
    </source>
</evidence>
<accession>A0A087DP54</accession>
<evidence type="ECO:0000313" key="4">
    <source>
        <dbReference type="EMBL" id="KFI97304.1"/>
    </source>
</evidence>
<dbReference type="Pfam" id="PF09479">
    <property type="entry name" value="Flg_new"/>
    <property type="match status" value="5"/>
</dbReference>
<dbReference type="InterPro" id="IPR013378">
    <property type="entry name" value="InlB-like_B-rpt"/>
</dbReference>
<name>A0A087DP54_9BIFI</name>
<evidence type="ECO:0000256" key="2">
    <source>
        <dbReference type="SAM" id="Phobius"/>
    </source>
</evidence>
<feature type="chain" id="PRO_5001820242" evidence="3">
    <location>
        <begin position="27"/>
        <end position="648"/>
    </location>
</feature>
<dbReference type="Proteomes" id="UP000029004">
    <property type="component" value="Unassembled WGS sequence"/>
</dbReference>
<dbReference type="Gene3D" id="2.60.40.4270">
    <property type="entry name" value="Listeria-Bacteroides repeat domain"/>
    <property type="match status" value="5"/>
</dbReference>
<protein>
    <submittedName>
        <fullName evidence="4">Cell wall/surface repeat-containing protein</fullName>
    </submittedName>
</protein>
<comment type="subcellular location">
    <subcellularLocation>
        <location evidence="1">Cell envelope</location>
    </subcellularLocation>
</comment>
<feature type="signal peptide" evidence="3">
    <location>
        <begin position="1"/>
        <end position="26"/>
    </location>
</feature>
<dbReference type="InterPro" id="IPR042229">
    <property type="entry name" value="Listeria/Bacterioides_rpt_sf"/>
</dbReference>
<dbReference type="OrthoDB" id="9763188at2"/>
<sequence>MTLKKIIAGATAIAALAVLAPMTAQAEESTPAATETTNSQVANQQSVPVLYHMNGGSINGVSGDGSVQVPAGQTILDKLPTAVDLQRDGYKFAGWAYTDGTPVQSSDVAKLGKDYYEVQAQWTSLTPEQPTATYNVIVSTNGGTVQNGENAGQTGDLQYQVKEGTNLLSVLPKLKRDGFDFVAWHYADNAGTQVGAQDTVKGNVTVYATWNLDKVDPGMQVTTHTVVVRTNGGTVQDGEAKGQTGDVSITVGEGDNLLSVLPSLKRDGFVQRGWYYGWDENDNQSYGTSTKVGEGDTVTKDLVVRALWDVADPDSGMNVKTYDVTVKTKGGVIEGGEFDGQSGDVKFTAAENDTLLDKLPKLKRDGYTFRGWHYEDVVAHGTNTTVKATDTVTGDVTVIALWDVADPDSGMNVKTYNVTVKTKGGVIEGGEFDGQSGDVQFTAAENDTLLDKLPKLKRDGYTFRGWHYEDVVAHGTNTTVKATDTVTGDVTVIALWDVADPDPDMNVEQFTVVYNTNGGNINGEVGDFSVQVAKGDTILDKLPTTDEITRDGYKLSGWKYAETGTDKDGSAVKATDTATGNVYKIVAQWTKVVAKGDQSKPQAATKSDAKKNDGAILGETGSAIAGIAVFAVVAIAGAAAIMLLRKRA</sequence>
<evidence type="ECO:0000313" key="5">
    <source>
        <dbReference type="Proteomes" id="UP000029004"/>
    </source>
</evidence>
<dbReference type="eggNOG" id="COG2247">
    <property type="taxonomic scope" value="Bacteria"/>
</dbReference>
<organism evidence="4 5">
    <name type="scientific">Bifidobacterium stellenboschense</name>
    <dbReference type="NCBI Taxonomy" id="762211"/>
    <lineage>
        <taxon>Bacteria</taxon>
        <taxon>Bacillati</taxon>
        <taxon>Actinomycetota</taxon>
        <taxon>Actinomycetes</taxon>
        <taxon>Bifidobacteriales</taxon>
        <taxon>Bifidobacteriaceae</taxon>
        <taxon>Bifidobacterium</taxon>
    </lineage>
</organism>
<keyword evidence="2" id="KW-0812">Transmembrane</keyword>
<keyword evidence="3" id="KW-0732">Signal</keyword>
<keyword evidence="5" id="KW-1185">Reference proteome</keyword>
<dbReference type="RefSeq" id="WP_084686123.1">
    <property type="nucleotide sequence ID" value="NZ_JGZP01000012.1"/>
</dbReference>
<dbReference type="EMBL" id="JGZP01000012">
    <property type="protein sequence ID" value="KFI97304.1"/>
    <property type="molecule type" value="Genomic_DNA"/>
</dbReference>
<feature type="transmembrane region" description="Helical" evidence="2">
    <location>
        <begin position="623"/>
        <end position="644"/>
    </location>
</feature>
<dbReference type="STRING" id="762211.BSTEL_0023"/>
<dbReference type="AlphaFoldDB" id="A0A087DP54"/>
<evidence type="ECO:0000256" key="1">
    <source>
        <dbReference type="ARBA" id="ARBA00004196"/>
    </source>
</evidence>
<gene>
    <name evidence="4" type="ORF">BSTEL_0023</name>
</gene>
<keyword evidence="2" id="KW-0472">Membrane</keyword>
<keyword evidence="2" id="KW-1133">Transmembrane helix</keyword>